<protein>
    <submittedName>
        <fullName evidence="2">MCP methyltransferase, CheR-type</fullName>
        <ecNumber evidence="2">2.1.1.80</ecNumber>
    </submittedName>
</protein>
<gene>
    <name evidence="2" type="primary">cheR</name>
    <name evidence="2" type="ordered locus">SGRA_3226</name>
</gene>
<dbReference type="STRING" id="984262.SGRA_3226"/>
<accession>H6L0Z8</accession>
<dbReference type="SMART" id="SM00138">
    <property type="entry name" value="MeTrc"/>
    <property type="match status" value="1"/>
</dbReference>
<dbReference type="Pfam" id="PF01739">
    <property type="entry name" value="CheR"/>
    <property type="match status" value="1"/>
</dbReference>
<sequence>MKFSTPATASDEELAAFISAVKQRFGMDFSGYEAKSLKRGLSRLMLRYDYTLLTQLWGHILKDRQMIQHYVDELMVNLTAFFRNPELWRGLRDELLPEFKSRRSMKVWHAGCSSGEEAYSMAILLKESYFLQQAEIWASDLSQKMLDRAKKGCYYSNSQGRFFKNYEEFSPRNRAKAYVTLTEDQKDFCMHPNLKKKINFFQHNLVQDDYPQDFDLILCRNVMIYFDERLKMNSLKRFHQSLKPNGYLIIGYYDVLPKAGQDYFEPYCLSRRIYKKKELL</sequence>
<feature type="domain" description="CheR-type methyltransferase" evidence="1">
    <location>
        <begin position="2"/>
        <end position="277"/>
    </location>
</feature>
<dbReference type="PANTHER" id="PTHR24422">
    <property type="entry name" value="CHEMOTAXIS PROTEIN METHYLTRANSFERASE"/>
    <property type="match status" value="1"/>
</dbReference>
<proteinExistence type="predicted"/>
<dbReference type="SUPFAM" id="SSF47757">
    <property type="entry name" value="Chemotaxis receptor methyltransferase CheR, N-terminal domain"/>
    <property type="match status" value="1"/>
</dbReference>
<evidence type="ECO:0000313" key="2">
    <source>
        <dbReference type="EMBL" id="AFC25954.1"/>
    </source>
</evidence>
<dbReference type="AlphaFoldDB" id="H6L0Z8"/>
<dbReference type="Pfam" id="PF03705">
    <property type="entry name" value="CheR_N"/>
    <property type="match status" value="1"/>
</dbReference>
<dbReference type="RefSeq" id="WP_015693550.1">
    <property type="nucleotide sequence ID" value="NC_016940.1"/>
</dbReference>
<dbReference type="HOGENOM" id="CLU_025854_1_1_10"/>
<keyword evidence="2" id="KW-0808">Transferase</keyword>
<dbReference type="Gene3D" id="3.40.50.150">
    <property type="entry name" value="Vaccinia Virus protein VP39"/>
    <property type="match status" value="1"/>
</dbReference>
<dbReference type="PROSITE" id="PS50123">
    <property type="entry name" value="CHER"/>
    <property type="match status" value="1"/>
</dbReference>
<dbReference type="GO" id="GO:0008983">
    <property type="term" value="F:protein-glutamate O-methyltransferase activity"/>
    <property type="evidence" value="ECO:0007669"/>
    <property type="project" value="UniProtKB-EC"/>
</dbReference>
<dbReference type="KEGG" id="sgn:SGRA_3226"/>
<dbReference type="GO" id="GO:0032259">
    <property type="term" value="P:methylation"/>
    <property type="evidence" value="ECO:0007669"/>
    <property type="project" value="UniProtKB-KW"/>
</dbReference>
<keyword evidence="2" id="KW-0489">Methyltransferase</keyword>
<dbReference type="InterPro" id="IPR000780">
    <property type="entry name" value="CheR_MeTrfase"/>
</dbReference>
<dbReference type="CDD" id="cd02440">
    <property type="entry name" value="AdoMet_MTases"/>
    <property type="match status" value="1"/>
</dbReference>
<evidence type="ECO:0000313" key="3">
    <source>
        <dbReference type="Proteomes" id="UP000007519"/>
    </source>
</evidence>
<dbReference type="eggNOG" id="COG1352">
    <property type="taxonomic scope" value="Bacteria"/>
</dbReference>
<keyword evidence="3" id="KW-1185">Reference proteome</keyword>
<dbReference type="InterPro" id="IPR050903">
    <property type="entry name" value="Bact_Chemotaxis_MeTrfase"/>
</dbReference>
<dbReference type="EMBL" id="CP002831">
    <property type="protein sequence ID" value="AFC25954.1"/>
    <property type="molecule type" value="Genomic_DNA"/>
</dbReference>
<dbReference type="PRINTS" id="PR00996">
    <property type="entry name" value="CHERMTFRASE"/>
</dbReference>
<dbReference type="Proteomes" id="UP000007519">
    <property type="component" value="Chromosome"/>
</dbReference>
<name>H6L0Z8_SAPGL</name>
<dbReference type="PANTHER" id="PTHR24422:SF8">
    <property type="entry name" value="CHEMOTAXIS PROTEIN"/>
    <property type="match status" value="1"/>
</dbReference>
<reference evidence="2 3" key="1">
    <citation type="journal article" date="2012" name="Stand. Genomic Sci.">
        <title>Complete genome sequencing and analysis of Saprospira grandis str. Lewin, a predatory marine bacterium.</title>
        <authorList>
            <person name="Saw J.H."/>
            <person name="Yuryev A."/>
            <person name="Kanbe M."/>
            <person name="Hou S."/>
            <person name="Young A.G."/>
            <person name="Aizawa S."/>
            <person name="Alam M."/>
        </authorList>
    </citation>
    <scope>NUCLEOTIDE SEQUENCE [LARGE SCALE GENOMIC DNA]</scope>
    <source>
        <strain evidence="2 3">Lewin</strain>
    </source>
</reference>
<organism evidence="2 3">
    <name type="scientific">Saprospira grandis (strain Lewin)</name>
    <dbReference type="NCBI Taxonomy" id="984262"/>
    <lineage>
        <taxon>Bacteria</taxon>
        <taxon>Pseudomonadati</taxon>
        <taxon>Bacteroidota</taxon>
        <taxon>Saprospiria</taxon>
        <taxon>Saprospirales</taxon>
        <taxon>Saprospiraceae</taxon>
        <taxon>Saprospira</taxon>
    </lineage>
</organism>
<dbReference type="SUPFAM" id="SSF53335">
    <property type="entry name" value="S-adenosyl-L-methionine-dependent methyltransferases"/>
    <property type="match status" value="1"/>
</dbReference>
<dbReference type="InterPro" id="IPR022642">
    <property type="entry name" value="CheR_C"/>
</dbReference>
<evidence type="ECO:0000259" key="1">
    <source>
        <dbReference type="PROSITE" id="PS50123"/>
    </source>
</evidence>
<dbReference type="EC" id="2.1.1.80" evidence="2"/>
<dbReference type="OrthoDB" id="9816309at2"/>
<dbReference type="InterPro" id="IPR029063">
    <property type="entry name" value="SAM-dependent_MTases_sf"/>
</dbReference>
<dbReference type="InterPro" id="IPR022641">
    <property type="entry name" value="CheR_N"/>
</dbReference>